<sequence length="110" mass="12064">MPVDHPTFLSLLSRECRSSANDLAHVQDAIGDHAALPELAVELAHDLQALDRVSQTLNDLGAMFEAMARSNLPIGEKVQEDILHAISQATLRARLSGLHHPARTEHVELF</sequence>
<evidence type="ECO:0000313" key="2">
    <source>
        <dbReference type="Proteomes" id="UP000199110"/>
    </source>
</evidence>
<accession>A0A1I3H4S9</accession>
<evidence type="ECO:0000313" key="1">
    <source>
        <dbReference type="EMBL" id="SFI30653.1"/>
    </source>
</evidence>
<dbReference type="AlphaFoldDB" id="A0A1I3H4S9"/>
<keyword evidence="2" id="KW-1185">Reference proteome</keyword>
<dbReference type="RefSeq" id="WP_092776683.1">
    <property type="nucleotide sequence ID" value="NZ_FORA01000001.1"/>
</dbReference>
<proteinExistence type="predicted"/>
<name>A0A1I3H4S9_9RHOB</name>
<organism evidence="1 2">
    <name type="scientific">Jannaschia pohangensis</name>
    <dbReference type="NCBI Taxonomy" id="390807"/>
    <lineage>
        <taxon>Bacteria</taxon>
        <taxon>Pseudomonadati</taxon>
        <taxon>Pseudomonadota</taxon>
        <taxon>Alphaproteobacteria</taxon>
        <taxon>Rhodobacterales</taxon>
        <taxon>Roseobacteraceae</taxon>
        <taxon>Jannaschia</taxon>
    </lineage>
</organism>
<protein>
    <submittedName>
        <fullName evidence="1">Uncharacterized protein</fullName>
    </submittedName>
</protein>
<dbReference type="Proteomes" id="UP000199110">
    <property type="component" value="Unassembled WGS sequence"/>
</dbReference>
<gene>
    <name evidence="1" type="ORF">SAMN04488095_0449</name>
</gene>
<reference evidence="1 2" key="1">
    <citation type="submission" date="2016-10" db="EMBL/GenBank/DDBJ databases">
        <authorList>
            <person name="de Groot N.N."/>
        </authorList>
    </citation>
    <scope>NUCLEOTIDE SEQUENCE [LARGE SCALE GENOMIC DNA]</scope>
    <source>
        <strain evidence="1 2">DSM 19073</strain>
    </source>
</reference>
<dbReference type="STRING" id="390807.SAMN04488095_0449"/>
<dbReference type="OrthoDB" id="7688259at2"/>
<dbReference type="EMBL" id="FORA01000001">
    <property type="protein sequence ID" value="SFI30653.1"/>
    <property type="molecule type" value="Genomic_DNA"/>
</dbReference>